<reference evidence="11 12" key="1">
    <citation type="submission" date="2023-07" db="EMBL/GenBank/DDBJ databases">
        <title>Genomic Encyclopedia of Type Strains, Phase IV (KMG-IV): sequencing the most valuable type-strain genomes for metagenomic binning, comparative biology and taxonomic classification.</title>
        <authorList>
            <person name="Goeker M."/>
        </authorList>
    </citation>
    <scope>NUCLEOTIDE SEQUENCE [LARGE SCALE GENOMIC DNA]</scope>
    <source>
        <strain evidence="11 12">DSM 16784</strain>
    </source>
</reference>
<dbReference type="EMBL" id="JAUSUR010000009">
    <property type="protein sequence ID" value="MDQ0363122.1"/>
    <property type="molecule type" value="Genomic_DNA"/>
</dbReference>
<proteinExistence type="inferred from homology"/>
<dbReference type="RefSeq" id="WP_307411729.1">
    <property type="nucleotide sequence ID" value="NZ_JAUSUR010000009.1"/>
</dbReference>
<evidence type="ECO:0000256" key="3">
    <source>
        <dbReference type="ARBA" id="ARBA00022679"/>
    </source>
</evidence>
<keyword evidence="12" id="KW-1185">Reference proteome</keyword>
<protein>
    <submittedName>
        <fullName evidence="11">RNA polymerase sigma-54 factor</fullName>
    </submittedName>
</protein>
<dbReference type="Proteomes" id="UP001230220">
    <property type="component" value="Unassembled WGS sequence"/>
</dbReference>
<dbReference type="Pfam" id="PF04963">
    <property type="entry name" value="Sigma54_CBD"/>
    <property type="match status" value="1"/>
</dbReference>
<dbReference type="Gene3D" id="1.10.10.60">
    <property type="entry name" value="Homeodomain-like"/>
    <property type="match status" value="1"/>
</dbReference>
<evidence type="ECO:0000256" key="7">
    <source>
        <dbReference type="ARBA" id="ARBA00023125"/>
    </source>
</evidence>
<dbReference type="InterPro" id="IPR001387">
    <property type="entry name" value="Cro/C1-type_HTH"/>
</dbReference>
<feature type="domain" description="HTH cro/C1-type" evidence="10">
    <location>
        <begin position="302"/>
        <end position="319"/>
    </location>
</feature>
<keyword evidence="2" id="KW-0240">DNA-directed RNA polymerase</keyword>
<dbReference type="PANTHER" id="PTHR32248:SF4">
    <property type="entry name" value="RNA POLYMERASE SIGMA-54 FACTOR"/>
    <property type="match status" value="1"/>
</dbReference>
<sequence length="408" mass="47131">MKYRFTKDLTTTQTQTFHAKLYDSLEFLKLSNDEVIHSILKAIQENPLLEVDFDQYGMLPLDETYENVSQKPNLKTHLYYQLHTSDEFYSDKISSYIIEALDERGFFSEDTEETCKLLGVNKEEFLKHLSFIQTFDPLGVAAFNSIDSLIIQSKGKGHLLAAQILAECNEELLLKKYSLIAKKLDKKLEQITKELSFIQTLNPYPCTAFYTARDETKVPELKIEVENQQIMISPIRYYNVYYNDVYTDLLKTDKVIKKYFNEAKTIIANLDKRNATLLLIANELVTTQQGYFRYGDELVACTQKEVADRLGVNQSTVSRATMNKYYEFNNEVFALSDLFVAATESGTSSDGVKKALQEIIQQEDKTKPFRDDELVEELKKYNLQVSRRTVSKYRSSMGIPITGKRKKK</sequence>
<dbReference type="PROSITE" id="PS50943">
    <property type="entry name" value="HTH_CROC1"/>
    <property type="match status" value="1"/>
</dbReference>
<keyword evidence="5" id="KW-0805">Transcription regulation</keyword>
<dbReference type="PIRSF" id="PIRSF000774">
    <property type="entry name" value="RpoN"/>
    <property type="match status" value="1"/>
</dbReference>
<keyword evidence="6" id="KW-0731">Sigma factor</keyword>
<gene>
    <name evidence="11" type="ORF">J2S15_003883</name>
</gene>
<evidence type="ECO:0000256" key="4">
    <source>
        <dbReference type="ARBA" id="ARBA00022695"/>
    </source>
</evidence>
<evidence type="ECO:0000256" key="9">
    <source>
        <dbReference type="SAM" id="Coils"/>
    </source>
</evidence>
<dbReference type="NCBIfam" id="TIGR02395">
    <property type="entry name" value="rpoN_sigma"/>
    <property type="match status" value="1"/>
</dbReference>
<keyword evidence="8" id="KW-0804">Transcription</keyword>
<accession>A0ABU0E898</accession>
<dbReference type="InterPro" id="IPR007046">
    <property type="entry name" value="RNA_pol_sigma_54_core-bd"/>
</dbReference>
<dbReference type="InterPro" id="IPR000394">
    <property type="entry name" value="RNA_pol_sigma_54"/>
</dbReference>
<dbReference type="PROSITE" id="PS50044">
    <property type="entry name" value="SIGMA54_3"/>
    <property type="match status" value="1"/>
</dbReference>
<evidence type="ECO:0000256" key="8">
    <source>
        <dbReference type="ARBA" id="ARBA00023163"/>
    </source>
</evidence>
<comment type="caution">
    <text evidence="11">The sequence shown here is derived from an EMBL/GenBank/DDBJ whole genome shotgun (WGS) entry which is preliminary data.</text>
</comment>
<organism evidence="11 12">
    <name type="scientific">Breznakia pachnodae</name>
    <dbReference type="NCBI Taxonomy" id="265178"/>
    <lineage>
        <taxon>Bacteria</taxon>
        <taxon>Bacillati</taxon>
        <taxon>Bacillota</taxon>
        <taxon>Erysipelotrichia</taxon>
        <taxon>Erysipelotrichales</taxon>
        <taxon>Erysipelotrichaceae</taxon>
        <taxon>Breznakia</taxon>
    </lineage>
</organism>
<evidence type="ECO:0000313" key="11">
    <source>
        <dbReference type="EMBL" id="MDQ0363122.1"/>
    </source>
</evidence>
<evidence type="ECO:0000313" key="12">
    <source>
        <dbReference type="Proteomes" id="UP001230220"/>
    </source>
</evidence>
<name>A0ABU0E898_9FIRM</name>
<evidence type="ECO:0000256" key="6">
    <source>
        <dbReference type="ARBA" id="ARBA00023082"/>
    </source>
</evidence>
<feature type="coiled-coil region" evidence="9">
    <location>
        <begin position="174"/>
        <end position="201"/>
    </location>
</feature>
<dbReference type="Pfam" id="PF04552">
    <property type="entry name" value="Sigma54_DBD"/>
    <property type="match status" value="1"/>
</dbReference>
<dbReference type="InterPro" id="IPR007634">
    <property type="entry name" value="RNA_pol_sigma_54_DNA-bd"/>
</dbReference>
<dbReference type="PANTHER" id="PTHR32248">
    <property type="entry name" value="RNA POLYMERASE SIGMA-54 FACTOR"/>
    <property type="match status" value="1"/>
</dbReference>
<keyword evidence="7" id="KW-0238">DNA-binding</keyword>
<evidence type="ECO:0000256" key="5">
    <source>
        <dbReference type="ARBA" id="ARBA00023015"/>
    </source>
</evidence>
<comment type="similarity">
    <text evidence="1">Belongs to the sigma-54 factor family.</text>
</comment>
<keyword evidence="4" id="KW-0548">Nucleotidyltransferase</keyword>
<keyword evidence="9" id="KW-0175">Coiled coil</keyword>
<dbReference type="Gene3D" id="1.10.10.1330">
    <property type="entry name" value="RNA polymerase sigma-54 factor, core-binding domain"/>
    <property type="match status" value="1"/>
</dbReference>
<dbReference type="InterPro" id="IPR038709">
    <property type="entry name" value="RpoN_core-bd_sf"/>
</dbReference>
<evidence type="ECO:0000256" key="1">
    <source>
        <dbReference type="ARBA" id="ARBA00008798"/>
    </source>
</evidence>
<evidence type="ECO:0000259" key="10">
    <source>
        <dbReference type="PROSITE" id="PS50943"/>
    </source>
</evidence>
<keyword evidence="3" id="KW-0808">Transferase</keyword>
<evidence type="ECO:0000256" key="2">
    <source>
        <dbReference type="ARBA" id="ARBA00022478"/>
    </source>
</evidence>
<dbReference type="PRINTS" id="PR00045">
    <property type="entry name" value="SIGMA54FCT"/>
</dbReference>